<evidence type="ECO:0000313" key="2">
    <source>
        <dbReference type="EMBL" id="MBB4679569.1"/>
    </source>
</evidence>
<dbReference type="InterPro" id="IPR001279">
    <property type="entry name" value="Metallo-B-lactamas"/>
</dbReference>
<dbReference type="SMART" id="SM00849">
    <property type="entry name" value="Lactamase_B"/>
    <property type="match status" value="1"/>
</dbReference>
<feature type="domain" description="Metallo-beta-lactamase" evidence="1">
    <location>
        <begin position="96"/>
        <end position="290"/>
    </location>
</feature>
<keyword evidence="3" id="KW-1185">Reference proteome</keyword>
<organism evidence="2 3">
    <name type="scientific">Crossiella cryophila</name>
    <dbReference type="NCBI Taxonomy" id="43355"/>
    <lineage>
        <taxon>Bacteria</taxon>
        <taxon>Bacillati</taxon>
        <taxon>Actinomycetota</taxon>
        <taxon>Actinomycetes</taxon>
        <taxon>Pseudonocardiales</taxon>
        <taxon>Pseudonocardiaceae</taxon>
        <taxon>Crossiella</taxon>
    </lineage>
</organism>
<dbReference type="EMBL" id="JACHMH010000001">
    <property type="protein sequence ID" value="MBB4679569.1"/>
    <property type="molecule type" value="Genomic_DNA"/>
</dbReference>
<sequence length="364" mass="40013">MIRYLLGALAAALVWVLRELPAQFGGRAAGDRVTRSPQYRDGAFHNRARTLAAPKGRAKILRELVLGKQQRKPAGPVPLVEPQSPTGQGVHLTWYGHSSALVELDGGLILLDPVWGERVSPLPFGGPRRLHRPPVEVEALPQVDAVIISHDHYDHLDLATVRALVRTQTAPFVVPLGVGAHLRRWRVPADRIIELDWSESVTAGGVRIIATPAQHFSGRALKRDDTLWASYALIGPEHRVFYTGDTGYFPGFAEIGAQHGPFDATLVQIGAYVDTWPDIHMTPEEGVTAHQDLRGGLLVPVHWATFTLGVQDWSEPVDRLWAEAKAREVAVAIPRPGERVDVAAPTPVVPWWQLLEPGQTESTR</sequence>
<evidence type="ECO:0000259" key="1">
    <source>
        <dbReference type="SMART" id="SM00849"/>
    </source>
</evidence>
<reference evidence="2 3" key="1">
    <citation type="submission" date="2020-08" db="EMBL/GenBank/DDBJ databases">
        <title>Sequencing the genomes of 1000 actinobacteria strains.</title>
        <authorList>
            <person name="Klenk H.-P."/>
        </authorList>
    </citation>
    <scope>NUCLEOTIDE SEQUENCE [LARGE SCALE GENOMIC DNA]</scope>
    <source>
        <strain evidence="2 3">DSM 44230</strain>
    </source>
</reference>
<dbReference type="PANTHER" id="PTHR15032">
    <property type="entry name" value="N-ACYL-PHOSPHATIDYLETHANOLAMINE-HYDROLYZING PHOSPHOLIPASE D"/>
    <property type="match status" value="1"/>
</dbReference>
<dbReference type="SUPFAM" id="SSF56281">
    <property type="entry name" value="Metallo-hydrolase/oxidoreductase"/>
    <property type="match status" value="1"/>
</dbReference>
<dbReference type="RefSeq" id="WP_185005299.1">
    <property type="nucleotide sequence ID" value="NZ_BAAAUI010000001.1"/>
</dbReference>
<accession>A0A7W7FY13</accession>
<dbReference type="Pfam" id="PF12706">
    <property type="entry name" value="Lactamase_B_2"/>
    <property type="match status" value="1"/>
</dbReference>
<dbReference type="InterPro" id="IPR036866">
    <property type="entry name" value="RibonucZ/Hydroxyglut_hydro"/>
</dbReference>
<evidence type="ECO:0000313" key="3">
    <source>
        <dbReference type="Proteomes" id="UP000533598"/>
    </source>
</evidence>
<dbReference type="Proteomes" id="UP000533598">
    <property type="component" value="Unassembled WGS sequence"/>
</dbReference>
<dbReference type="PANTHER" id="PTHR15032:SF4">
    <property type="entry name" value="N-ACYL-PHOSPHATIDYLETHANOLAMINE-HYDROLYZING PHOSPHOLIPASE D"/>
    <property type="match status" value="1"/>
</dbReference>
<dbReference type="Gene3D" id="3.60.15.10">
    <property type="entry name" value="Ribonuclease Z/Hydroxyacylglutathione hydrolase-like"/>
    <property type="match status" value="1"/>
</dbReference>
<proteinExistence type="predicted"/>
<name>A0A7W7FY13_9PSEU</name>
<protein>
    <submittedName>
        <fullName evidence="2">L-ascorbate metabolism protein UlaG (Beta-lactamase superfamily)</fullName>
    </submittedName>
</protein>
<dbReference type="GO" id="GO:0005737">
    <property type="term" value="C:cytoplasm"/>
    <property type="evidence" value="ECO:0007669"/>
    <property type="project" value="TreeGrafter"/>
</dbReference>
<gene>
    <name evidence="2" type="ORF">HNR67_005687</name>
</gene>
<dbReference type="AlphaFoldDB" id="A0A7W7FY13"/>
<comment type="caution">
    <text evidence="2">The sequence shown here is derived from an EMBL/GenBank/DDBJ whole genome shotgun (WGS) entry which is preliminary data.</text>
</comment>